<protein>
    <submittedName>
        <fullName evidence="3">Dynamin family GTPase</fullName>
    </submittedName>
</protein>
<dbReference type="Gene3D" id="3.40.50.300">
    <property type="entry name" value="P-loop containing nucleotide triphosphate hydrolases"/>
    <property type="match status" value="1"/>
</dbReference>
<organism evidence="3">
    <name type="scientific">Klosneuvirus KNV1</name>
    <dbReference type="NCBI Taxonomy" id="1977640"/>
    <lineage>
        <taxon>Viruses</taxon>
        <taxon>Varidnaviria</taxon>
        <taxon>Bamfordvirae</taxon>
        <taxon>Nucleocytoviricota</taxon>
        <taxon>Megaviricetes</taxon>
        <taxon>Imitervirales</taxon>
        <taxon>Mimiviridae</taxon>
        <taxon>Klosneuvirinae</taxon>
        <taxon>Klosneuvirus</taxon>
    </lineage>
</organism>
<dbReference type="InterPro" id="IPR027417">
    <property type="entry name" value="P-loop_NTPase"/>
</dbReference>
<feature type="domain" description="Dynamin N-terminal" evidence="2">
    <location>
        <begin position="11"/>
        <end position="168"/>
    </location>
</feature>
<accession>A0A1V0SLT0</accession>
<sequence length="672" mass="79632">MENRLSINIPILGPVSAGKSTLVNTLFVDTYSDMKIKRTTMVPQVYHETDKIDQYYDVTKLREINRAINEDLIKKTENGTVLTQNDINEIEYFVPNVYDLVNLTKNVYLSIYDIPGLNDGRTKQLYFDYIRQNFYKFDIILFVVDINSSINTSDEMDILKLILEETKKNKTKYDITNYLLILVNKCDTMYLNDKGALQLEDEHQEMFEQVQKTITQYIKEINPELKHCIMPISCEDSYIYRMYKRNPDTNLDIKYLNKFGQNEYGKTQWNKMKDVDKKKKVKELIKTNYADNMKLCGFTDFKEKLNVLLNPTNQVGFLENHIKYELNLISGYNKYDIQIELSKFRDKYNNLMKIKKDFKKNTNDNAYEYYINTFNNYIKNYITYIKGFFNSTSFQITNLISSKNSLTIVSELCDTIKDKKMMSDVSEINTYILIKINDYYKNLLKDTSLKTFDMMNYFDELNKYKCTELHNIIIQTVAENSTILSLTNEQLIETIKIIIDKYNFDDSNTVQLVFNVLSNKYEKVYKTLINSSYLTINFAESYSLIEFWQKVYIDYSNKYVSYTIMLKIFSDKIYNYILRDKIVPDILWRSLHKNYNYDNKSIALEQLFVNIINKYSISQKLIDMSDEENNESNSNDSNEDDNDKESQQNILTKTIVKPEIKKRRNKNNITIV</sequence>
<reference evidence="3" key="1">
    <citation type="journal article" date="2017" name="Science">
        <title>Giant viruses with an expanded complement of translation system components.</title>
        <authorList>
            <person name="Schulz F."/>
            <person name="Yutin N."/>
            <person name="Ivanova N.N."/>
            <person name="Ortega D.R."/>
            <person name="Lee T.K."/>
            <person name="Vierheilig J."/>
            <person name="Daims H."/>
            <person name="Horn M."/>
            <person name="Wagner M."/>
            <person name="Jensen G.J."/>
            <person name="Kyrpides N.C."/>
            <person name="Koonin E.V."/>
            <person name="Woyke T."/>
        </authorList>
    </citation>
    <scope>NUCLEOTIDE SEQUENCE</scope>
    <source>
        <strain evidence="3">KNV1</strain>
    </source>
</reference>
<dbReference type="CDD" id="cd00882">
    <property type="entry name" value="Ras_like_GTPase"/>
    <property type="match status" value="1"/>
</dbReference>
<evidence type="ECO:0000256" key="1">
    <source>
        <dbReference type="SAM" id="MobiDB-lite"/>
    </source>
</evidence>
<dbReference type="SUPFAM" id="SSF52540">
    <property type="entry name" value="P-loop containing nucleoside triphosphate hydrolases"/>
    <property type="match status" value="1"/>
</dbReference>
<name>A0A1V0SLT0_9VIRU</name>
<evidence type="ECO:0000313" key="3">
    <source>
        <dbReference type="EMBL" id="ARF12584.1"/>
    </source>
</evidence>
<dbReference type="EMBL" id="KY684115">
    <property type="protein sequence ID" value="ARF12584.1"/>
    <property type="molecule type" value="Genomic_DNA"/>
</dbReference>
<dbReference type="Pfam" id="PF00350">
    <property type="entry name" value="Dynamin_N"/>
    <property type="match status" value="1"/>
</dbReference>
<evidence type="ECO:0000259" key="2">
    <source>
        <dbReference type="Pfam" id="PF00350"/>
    </source>
</evidence>
<dbReference type="InterPro" id="IPR045063">
    <property type="entry name" value="Dynamin_N"/>
</dbReference>
<feature type="region of interest" description="Disordered" evidence="1">
    <location>
        <begin position="626"/>
        <end position="649"/>
    </location>
</feature>
<proteinExistence type="predicted"/>
<gene>
    <name evidence="3" type="ORF">Klosneuvirus_8_8</name>
</gene>